<feature type="domain" description="Glycosyl transferase family 1" evidence="2">
    <location>
        <begin position="201"/>
        <end position="340"/>
    </location>
</feature>
<protein>
    <submittedName>
        <fullName evidence="4">Uncharacterized protein</fullName>
    </submittedName>
</protein>
<dbReference type="PANTHER" id="PTHR12526">
    <property type="entry name" value="GLYCOSYLTRANSFERASE"/>
    <property type="match status" value="1"/>
</dbReference>
<dbReference type="Pfam" id="PF00534">
    <property type="entry name" value="Glycos_transf_1"/>
    <property type="match status" value="1"/>
</dbReference>
<dbReference type="InterPro" id="IPR001296">
    <property type="entry name" value="Glyco_trans_1"/>
</dbReference>
<dbReference type="EMBL" id="LAZR01000364">
    <property type="protein sequence ID" value="KKN72349.1"/>
    <property type="molecule type" value="Genomic_DNA"/>
</dbReference>
<dbReference type="PANTHER" id="PTHR12526:SF622">
    <property type="entry name" value="GLYCOSYLTRANSFERASE (GROUP I)"/>
    <property type="match status" value="1"/>
</dbReference>
<dbReference type="AlphaFoldDB" id="A0A0F9SZF6"/>
<evidence type="ECO:0000259" key="3">
    <source>
        <dbReference type="Pfam" id="PF13439"/>
    </source>
</evidence>
<name>A0A0F9SZF6_9ZZZZ</name>
<proteinExistence type="predicted"/>
<evidence type="ECO:0000313" key="4">
    <source>
        <dbReference type="EMBL" id="KKN72349.1"/>
    </source>
</evidence>
<accession>A0A0F9SZF6</accession>
<feature type="domain" description="Glycosyltransferase subfamily 4-like N-terminal" evidence="3">
    <location>
        <begin position="20"/>
        <end position="187"/>
    </location>
</feature>
<keyword evidence="1" id="KW-0812">Transmembrane</keyword>
<evidence type="ECO:0000259" key="2">
    <source>
        <dbReference type="Pfam" id="PF00534"/>
    </source>
</evidence>
<gene>
    <name evidence="4" type="ORF">LCGC14_0411760</name>
</gene>
<sequence>MKILFTQESDWLARNMHQQHHLAELMSLRGHEVRVIDYEIMHGWKPYLKRRVFHDVSKIYLGAKVTVVRPGIVGIPGLDYLSLLITHSQELRKQLNKFKPDVIVGFGILNSYLAQTIAKNVPFVYYWIDVLHDLIPIAPLRFLGKDIERMTLRKADKVLTINQSLRDYVCRLGAPRDETEVLGAGVDFRLFDASISGDGLREHYGFKRDNIVLFFMGWLYRFSGLASVIMSMANAKNPYLKLLIVGDGDDYKPLSNLIRDLQLEDRIFLTGKVPYDQIPDHIAASDVCILPAVPEKRVMQHIVPIKVYEYLAMEKPVVSTRLPGVVREFGYHSGVVYVDKSGDIVDRAVSIVQEKGLLSPSQQVRKVVQSWDGIVDRFEETLVKVIKERR</sequence>
<dbReference type="Pfam" id="PF13439">
    <property type="entry name" value="Glyco_transf_4"/>
    <property type="match status" value="1"/>
</dbReference>
<reference evidence="4" key="1">
    <citation type="journal article" date="2015" name="Nature">
        <title>Complex archaea that bridge the gap between prokaryotes and eukaryotes.</title>
        <authorList>
            <person name="Spang A."/>
            <person name="Saw J.H."/>
            <person name="Jorgensen S.L."/>
            <person name="Zaremba-Niedzwiedzka K."/>
            <person name="Martijn J."/>
            <person name="Lind A.E."/>
            <person name="van Eijk R."/>
            <person name="Schleper C."/>
            <person name="Guy L."/>
            <person name="Ettema T.J."/>
        </authorList>
    </citation>
    <scope>NUCLEOTIDE SEQUENCE</scope>
</reference>
<dbReference type="SUPFAM" id="SSF53756">
    <property type="entry name" value="UDP-Glycosyltransferase/glycogen phosphorylase"/>
    <property type="match status" value="1"/>
</dbReference>
<evidence type="ECO:0000256" key="1">
    <source>
        <dbReference type="SAM" id="Phobius"/>
    </source>
</evidence>
<feature type="transmembrane region" description="Helical" evidence="1">
    <location>
        <begin position="211"/>
        <end position="233"/>
    </location>
</feature>
<keyword evidence="1" id="KW-1133">Transmembrane helix</keyword>
<organism evidence="4">
    <name type="scientific">marine sediment metagenome</name>
    <dbReference type="NCBI Taxonomy" id="412755"/>
    <lineage>
        <taxon>unclassified sequences</taxon>
        <taxon>metagenomes</taxon>
        <taxon>ecological metagenomes</taxon>
    </lineage>
</organism>
<dbReference type="InterPro" id="IPR028098">
    <property type="entry name" value="Glyco_trans_4-like_N"/>
</dbReference>
<dbReference type="Gene3D" id="3.40.50.2000">
    <property type="entry name" value="Glycogen Phosphorylase B"/>
    <property type="match status" value="2"/>
</dbReference>
<keyword evidence="1" id="KW-0472">Membrane</keyword>
<comment type="caution">
    <text evidence="4">The sequence shown here is derived from an EMBL/GenBank/DDBJ whole genome shotgun (WGS) entry which is preliminary data.</text>
</comment>